<dbReference type="EMBL" id="NDIQ01000021">
    <property type="protein sequence ID" value="PRT54460.1"/>
    <property type="molecule type" value="Genomic_DNA"/>
</dbReference>
<keyword evidence="15" id="KW-1185">Reference proteome</keyword>
<keyword evidence="7" id="KW-0449">Lipoprotein</keyword>
<feature type="transmembrane region" description="Helical" evidence="11">
    <location>
        <begin position="66"/>
        <end position="86"/>
    </location>
</feature>
<dbReference type="GO" id="GO:0019706">
    <property type="term" value="F:protein-cysteine S-palmitoyltransferase activity"/>
    <property type="evidence" value="ECO:0007669"/>
    <property type="project" value="UniProtKB-EC"/>
</dbReference>
<evidence type="ECO:0000256" key="10">
    <source>
        <dbReference type="ARBA" id="ARBA00048048"/>
    </source>
</evidence>
<keyword evidence="5 11" id="KW-0472">Membrane</keyword>
<evidence type="ECO:0000313" key="14">
    <source>
        <dbReference type="EMBL" id="PRT54460.1"/>
    </source>
</evidence>
<evidence type="ECO:0000256" key="3">
    <source>
        <dbReference type="ARBA" id="ARBA00022692"/>
    </source>
</evidence>
<comment type="domain">
    <text evidence="11">The DHHC domain is required for palmitoyltransferase activity.</text>
</comment>
<evidence type="ECO:0000256" key="1">
    <source>
        <dbReference type="ARBA" id="ARBA00004141"/>
    </source>
</evidence>
<keyword evidence="6" id="KW-0564">Palmitate</keyword>
<evidence type="ECO:0000256" key="7">
    <source>
        <dbReference type="ARBA" id="ARBA00023288"/>
    </source>
</evidence>
<sequence length="413" mass="46843">MEDGPGEPAEPAGLEPLQSPRCSKAKRQKIVDRIIPFVVLGINGYILYGFSYEVVWKWVHPKGVRIAVYTILGVLNLMMLVSWAAVQLWGPSVVDEKYKRIDSPHEPFVCDEDGYTLWCSQCQHFKPARARHSSAEGVCVPVMDHYCIWLGRVIGQGNLKFFLQFVVYSWFTMILILVVQFRYQHRLLPHIAAQAIPIYVLCGFWFLFLTMLLIQHTYFLLTCQSTLEHMDRNKSRYPYFNIPFRDGRQVIKATKSDMVPGPYSLGIGRNITRVMGPWYTWLLPIREPIEEPEFNRRLLGKLQARHEAFMEKELASSTPPAPASPSSTHAVTQFTPDSKNTPLHLPVLDDEPSTTSFATAENSLTRESEFESALSAFESVFESAPSTFERDPASHDITPVASNASLSTIVPNN</sequence>
<gene>
    <name evidence="14" type="ORF">B9G98_02080</name>
</gene>
<accession>A0A2T0FHJ8</accession>
<dbReference type="PANTHER" id="PTHR22883:SF23">
    <property type="entry name" value="PALMITOYLTRANSFERASE ZDHHC6"/>
    <property type="match status" value="1"/>
</dbReference>
<evidence type="ECO:0000256" key="12">
    <source>
        <dbReference type="SAM" id="MobiDB-lite"/>
    </source>
</evidence>
<keyword evidence="3 11" id="KW-0812">Transmembrane</keyword>
<comment type="similarity">
    <text evidence="9">Belongs to the DHHC palmitoyltransferase family. PFA5 subfamily.</text>
</comment>
<feature type="region of interest" description="Disordered" evidence="12">
    <location>
        <begin position="311"/>
        <end position="355"/>
    </location>
</feature>
<dbReference type="GO" id="GO:0006612">
    <property type="term" value="P:protein targeting to membrane"/>
    <property type="evidence" value="ECO:0007669"/>
    <property type="project" value="TreeGrafter"/>
</dbReference>
<keyword evidence="2 11" id="KW-0808">Transferase</keyword>
<keyword evidence="8 11" id="KW-0012">Acyltransferase</keyword>
<protein>
    <recommendedName>
        <fullName evidence="11">Palmitoyltransferase</fullName>
        <ecNumber evidence="11">2.3.1.225</ecNumber>
    </recommendedName>
</protein>
<dbReference type="InterPro" id="IPR039859">
    <property type="entry name" value="PFA4/ZDH16/20/ERF2-like"/>
</dbReference>
<name>A0A2T0FHJ8_9ASCO</name>
<comment type="subcellular location">
    <subcellularLocation>
        <location evidence="1">Membrane</location>
        <topology evidence="1">Multi-pass membrane protein</topology>
    </subcellularLocation>
</comment>
<reference evidence="14 15" key="1">
    <citation type="submission" date="2017-04" db="EMBL/GenBank/DDBJ databases">
        <title>Genome sequencing of [Candida] sorbophila.</title>
        <authorList>
            <person name="Ahn J.O."/>
        </authorList>
    </citation>
    <scope>NUCLEOTIDE SEQUENCE [LARGE SCALE GENOMIC DNA]</scope>
    <source>
        <strain evidence="14 15">DS02</strain>
    </source>
</reference>
<dbReference type="OrthoDB" id="331948at2759"/>
<feature type="compositionally biased region" description="Low complexity" evidence="12">
    <location>
        <begin position="1"/>
        <end position="17"/>
    </location>
</feature>
<evidence type="ECO:0000256" key="8">
    <source>
        <dbReference type="ARBA" id="ARBA00023315"/>
    </source>
</evidence>
<dbReference type="GeneID" id="36515828"/>
<evidence type="ECO:0000256" key="4">
    <source>
        <dbReference type="ARBA" id="ARBA00022989"/>
    </source>
</evidence>
<comment type="catalytic activity">
    <reaction evidence="10 11">
        <text>L-cysteinyl-[protein] + hexadecanoyl-CoA = S-hexadecanoyl-L-cysteinyl-[protein] + CoA</text>
        <dbReference type="Rhea" id="RHEA:36683"/>
        <dbReference type="Rhea" id="RHEA-COMP:10131"/>
        <dbReference type="Rhea" id="RHEA-COMP:11032"/>
        <dbReference type="ChEBI" id="CHEBI:29950"/>
        <dbReference type="ChEBI" id="CHEBI:57287"/>
        <dbReference type="ChEBI" id="CHEBI:57379"/>
        <dbReference type="ChEBI" id="CHEBI:74151"/>
        <dbReference type="EC" id="2.3.1.225"/>
    </reaction>
</comment>
<evidence type="ECO:0000256" key="11">
    <source>
        <dbReference type="RuleBase" id="RU079119"/>
    </source>
</evidence>
<dbReference type="EC" id="2.3.1.225" evidence="11"/>
<dbReference type="STRING" id="45607.A0A2T0FHJ8"/>
<dbReference type="Pfam" id="PF01529">
    <property type="entry name" value="DHHC"/>
    <property type="match status" value="1"/>
</dbReference>
<proteinExistence type="inferred from homology"/>
<comment type="caution">
    <text evidence="14">The sequence shown here is derived from an EMBL/GenBank/DDBJ whole genome shotgun (WGS) entry which is preliminary data.</text>
</comment>
<dbReference type="PANTHER" id="PTHR22883">
    <property type="entry name" value="ZINC FINGER DHHC DOMAIN CONTAINING PROTEIN"/>
    <property type="match status" value="1"/>
</dbReference>
<dbReference type="PROSITE" id="PS50216">
    <property type="entry name" value="DHHC"/>
    <property type="match status" value="1"/>
</dbReference>
<dbReference type="GO" id="GO:0005783">
    <property type="term" value="C:endoplasmic reticulum"/>
    <property type="evidence" value="ECO:0007669"/>
    <property type="project" value="TreeGrafter"/>
</dbReference>
<dbReference type="GO" id="GO:0016020">
    <property type="term" value="C:membrane"/>
    <property type="evidence" value="ECO:0007669"/>
    <property type="project" value="UniProtKB-SubCell"/>
</dbReference>
<keyword evidence="4 11" id="KW-1133">Transmembrane helix</keyword>
<feature type="transmembrane region" description="Helical" evidence="11">
    <location>
        <begin position="34"/>
        <end position="54"/>
    </location>
</feature>
<dbReference type="RefSeq" id="XP_024664405.1">
    <property type="nucleotide sequence ID" value="XM_024808637.1"/>
</dbReference>
<feature type="region of interest" description="Disordered" evidence="12">
    <location>
        <begin position="1"/>
        <end position="21"/>
    </location>
</feature>
<feature type="transmembrane region" description="Helical" evidence="11">
    <location>
        <begin position="161"/>
        <end position="179"/>
    </location>
</feature>
<dbReference type="Proteomes" id="UP000238350">
    <property type="component" value="Unassembled WGS sequence"/>
</dbReference>
<evidence type="ECO:0000256" key="9">
    <source>
        <dbReference type="ARBA" id="ARBA00038298"/>
    </source>
</evidence>
<dbReference type="AlphaFoldDB" id="A0A2T0FHJ8"/>
<feature type="domain" description="Palmitoyltransferase DHHC" evidence="13">
    <location>
        <begin position="116"/>
        <end position="231"/>
    </location>
</feature>
<dbReference type="InterPro" id="IPR001594">
    <property type="entry name" value="Palmitoyltrfase_DHHC"/>
</dbReference>
<evidence type="ECO:0000256" key="6">
    <source>
        <dbReference type="ARBA" id="ARBA00023139"/>
    </source>
</evidence>
<feature type="compositionally biased region" description="Polar residues" evidence="12">
    <location>
        <begin position="329"/>
        <end position="341"/>
    </location>
</feature>
<evidence type="ECO:0000259" key="13">
    <source>
        <dbReference type="Pfam" id="PF01529"/>
    </source>
</evidence>
<dbReference type="GO" id="GO:0005794">
    <property type="term" value="C:Golgi apparatus"/>
    <property type="evidence" value="ECO:0007669"/>
    <property type="project" value="TreeGrafter"/>
</dbReference>
<feature type="transmembrane region" description="Helical" evidence="11">
    <location>
        <begin position="191"/>
        <end position="214"/>
    </location>
</feature>
<evidence type="ECO:0000256" key="5">
    <source>
        <dbReference type="ARBA" id="ARBA00023136"/>
    </source>
</evidence>
<evidence type="ECO:0000256" key="2">
    <source>
        <dbReference type="ARBA" id="ARBA00022679"/>
    </source>
</evidence>
<organism evidence="14 15">
    <name type="scientific">Wickerhamiella sorbophila</name>
    <dbReference type="NCBI Taxonomy" id="45607"/>
    <lineage>
        <taxon>Eukaryota</taxon>
        <taxon>Fungi</taxon>
        <taxon>Dikarya</taxon>
        <taxon>Ascomycota</taxon>
        <taxon>Saccharomycotina</taxon>
        <taxon>Dipodascomycetes</taxon>
        <taxon>Dipodascales</taxon>
        <taxon>Trichomonascaceae</taxon>
        <taxon>Wickerhamiella</taxon>
    </lineage>
</organism>
<evidence type="ECO:0000313" key="15">
    <source>
        <dbReference type="Proteomes" id="UP000238350"/>
    </source>
</evidence>